<keyword evidence="3" id="KW-1003">Cell membrane</keyword>
<evidence type="ECO:0000313" key="9">
    <source>
        <dbReference type="Proteomes" id="UP000189545"/>
    </source>
</evidence>
<sequence length="201" mass="21815">MDTFSAAVMLFLIMDPLGNLPIFASILRHIDPKKRRRVLIRELLFALGIMLLFLFAGEAILNFLNLRSESVSIAGGIILFLIAIRMIFPQPGGVVGLAAGEEPFIVPMAIPLMAGPSVLAALILLAHTDSSRMLDWTIALLAAWGVSAVILLFYKVFTKVLGEKGLTAVERLMGMVLVMISVQMFLDGIASYMAHMGQAAQ</sequence>
<dbReference type="EMBL" id="CP014782">
    <property type="protein sequence ID" value="AQS40600.1"/>
    <property type="molecule type" value="Genomic_DNA"/>
</dbReference>
<protein>
    <recommendedName>
        <fullName evidence="7">UPF0056 membrane protein</fullName>
    </recommendedName>
</protein>
<evidence type="ECO:0000256" key="3">
    <source>
        <dbReference type="ARBA" id="ARBA00022475"/>
    </source>
</evidence>
<dbReference type="KEGG" id="spsw:Sps_05537"/>
<dbReference type="InterPro" id="IPR002771">
    <property type="entry name" value="Multi_antbiot-R_MarC"/>
</dbReference>
<dbReference type="RefSeq" id="WP_077755373.1">
    <property type="nucleotide sequence ID" value="NZ_CP014782.1"/>
</dbReference>
<dbReference type="Pfam" id="PF01914">
    <property type="entry name" value="MarC"/>
    <property type="match status" value="1"/>
</dbReference>
<dbReference type="NCBIfam" id="NF008010">
    <property type="entry name" value="PRK10739.1"/>
    <property type="match status" value="1"/>
</dbReference>
<proteinExistence type="inferred from homology"/>
<dbReference type="AlphaFoldDB" id="A0A1S6HYG3"/>
<gene>
    <name evidence="8" type="ORF">Sps_05537</name>
</gene>
<keyword evidence="4 7" id="KW-0812">Transmembrane</keyword>
<evidence type="ECO:0000256" key="6">
    <source>
        <dbReference type="ARBA" id="ARBA00023136"/>
    </source>
</evidence>
<feature type="transmembrane region" description="Helical" evidence="7">
    <location>
        <begin position="70"/>
        <end position="88"/>
    </location>
</feature>
<feature type="transmembrane region" description="Helical" evidence="7">
    <location>
        <begin position="175"/>
        <end position="194"/>
    </location>
</feature>
<keyword evidence="5 7" id="KW-1133">Transmembrane helix</keyword>
<dbReference type="Proteomes" id="UP000189545">
    <property type="component" value="Chromosome"/>
</dbReference>
<comment type="similarity">
    <text evidence="2 7">Belongs to the UPF0056 (MarC) family.</text>
</comment>
<reference evidence="8 9" key="1">
    <citation type="submission" date="2016-03" db="EMBL/GenBank/DDBJ databases">
        <title>Complete genome sequence of Shewanella psychrophila WP2, a deep sea bacterium isolated from west Pacific sediment.</title>
        <authorList>
            <person name="Xu G."/>
            <person name="Jian H."/>
        </authorList>
    </citation>
    <scope>NUCLEOTIDE SEQUENCE [LARGE SCALE GENOMIC DNA]</scope>
    <source>
        <strain evidence="8 9">WP2</strain>
    </source>
</reference>
<feature type="transmembrane region" description="Helical" evidence="7">
    <location>
        <begin position="109"/>
        <end position="127"/>
    </location>
</feature>
<evidence type="ECO:0000256" key="4">
    <source>
        <dbReference type="ARBA" id="ARBA00022692"/>
    </source>
</evidence>
<evidence type="ECO:0000256" key="2">
    <source>
        <dbReference type="ARBA" id="ARBA00009784"/>
    </source>
</evidence>
<comment type="subcellular location">
    <subcellularLocation>
        <location evidence="1 7">Cell membrane</location>
        <topology evidence="1 7">Multi-pass membrane protein</topology>
    </subcellularLocation>
</comment>
<dbReference type="OrthoDB" id="21094at2"/>
<evidence type="ECO:0000256" key="5">
    <source>
        <dbReference type="ARBA" id="ARBA00022989"/>
    </source>
</evidence>
<evidence type="ECO:0000313" key="8">
    <source>
        <dbReference type="EMBL" id="AQS40600.1"/>
    </source>
</evidence>
<feature type="transmembrane region" description="Helical" evidence="7">
    <location>
        <begin position="133"/>
        <end position="154"/>
    </location>
</feature>
<accession>A0A1S6HYG3</accession>
<dbReference type="STRING" id="225848.Sps_05537"/>
<keyword evidence="9" id="KW-1185">Reference proteome</keyword>
<dbReference type="PANTHER" id="PTHR33508:SF10">
    <property type="entry name" value="UPF0056 INNER MEMBRANE PROTEIN YHGN"/>
    <property type="match status" value="1"/>
</dbReference>
<feature type="transmembrane region" description="Helical" evidence="7">
    <location>
        <begin position="39"/>
        <end position="64"/>
    </location>
</feature>
<organism evidence="8 9">
    <name type="scientific">Shewanella psychrophila</name>
    <dbReference type="NCBI Taxonomy" id="225848"/>
    <lineage>
        <taxon>Bacteria</taxon>
        <taxon>Pseudomonadati</taxon>
        <taxon>Pseudomonadota</taxon>
        <taxon>Gammaproteobacteria</taxon>
        <taxon>Alteromonadales</taxon>
        <taxon>Shewanellaceae</taxon>
        <taxon>Shewanella</taxon>
    </lineage>
</organism>
<name>A0A1S6HYG3_9GAMM</name>
<evidence type="ECO:0000256" key="7">
    <source>
        <dbReference type="RuleBase" id="RU362048"/>
    </source>
</evidence>
<dbReference type="PANTHER" id="PTHR33508">
    <property type="entry name" value="UPF0056 MEMBRANE PROTEIN YHCE"/>
    <property type="match status" value="1"/>
</dbReference>
<evidence type="ECO:0000256" key="1">
    <source>
        <dbReference type="ARBA" id="ARBA00004651"/>
    </source>
</evidence>
<keyword evidence="6 7" id="KW-0472">Membrane</keyword>
<dbReference type="GO" id="GO:0005886">
    <property type="term" value="C:plasma membrane"/>
    <property type="evidence" value="ECO:0007669"/>
    <property type="project" value="UniProtKB-SubCell"/>
</dbReference>
<feature type="transmembrane region" description="Helical" evidence="7">
    <location>
        <begin position="6"/>
        <end position="27"/>
    </location>
</feature>